<dbReference type="PANTHER" id="PTHR15967">
    <property type="entry name" value="E2F-ASSOCIATED PHOSPHOPROTEIN"/>
    <property type="match status" value="1"/>
</dbReference>
<dbReference type="GO" id="GO:0005634">
    <property type="term" value="C:nucleus"/>
    <property type="evidence" value="ECO:0007669"/>
    <property type="project" value="TreeGrafter"/>
</dbReference>
<dbReference type="Proteomes" id="UP000270296">
    <property type="component" value="Unassembled WGS sequence"/>
</dbReference>
<dbReference type="InterPro" id="IPR019370">
    <property type="entry name" value="E2F-assoc_phosphoprotein"/>
</dbReference>
<reference evidence="1 2" key="2">
    <citation type="submission" date="2018-11" db="EMBL/GenBank/DDBJ databases">
        <authorList>
            <consortium name="Pathogen Informatics"/>
        </authorList>
    </citation>
    <scope>NUCLEOTIDE SEQUENCE [LARGE SCALE GENOMIC DNA]</scope>
</reference>
<gene>
    <name evidence="1" type="ORF">SBAD_LOCUS2217</name>
</gene>
<sequence length="116" mass="13215">MRPDIPLNIPLRKTDAVLNCPSCMSLLCLDCQRHAVYCTQYRAMFVENCTVKNDETLYFKESGRKGKIRRRENLSGVTTSDSDVFHPVECSVCKTEVAVVDEDEVFHFFNVLVSCS</sequence>
<protein>
    <submittedName>
        <fullName evidence="3">E3 ubiquitin-protein ligase E3D</fullName>
    </submittedName>
</protein>
<evidence type="ECO:0000313" key="1">
    <source>
        <dbReference type="EMBL" id="VDO96923.1"/>
    </source>
</evidence>
<keyword evidence="2" id="KW-1185">Reference proteome</keyword>
<dbReference type="AlphaFoldDB" id="A0A183IF23"/>
<dbReference type="PANTHER" id="PTHR15967:SF0">
    <property type="entry name" value="E2F-ASSOCIATED PHOSPHOPROTEIN"/>
    <property type="match status" value="1"/>
</dbReference>
<evidence type="ECO:0000313" key="2">
    <source>
        <dbReference type="Proteomes" id="UP000270296"/>
    </source>
</evidence>
<organism evidence="3">
    <name type="scientific">Soboliphyme baturini</name>
    <dbReference type="NCBI Taxonomy" id="241478"/>
    <lineage>
        <taxon>Eukaryota</taxon>
        <taxon>Metazoa</taxon>
        <taxon>Ecdysozoa</taxon>
        <taxon>Nematoda</taxon>
        <taxon>Enoplea</taxon>
        <taxon>Dorylaimia</taxon>
        <taxon>Dioctophymatida</taxon>
        <taxon>Dioctophymatoidea</taxon>
        <taxon>Soboliphymatidae</taxon>
        <taxon>Soboliphyme</taxon>
    </lineage>
</organism>
<dbReference type="WBParaSite" id="SBAD_0000232201-mRNA-1">
    <property type="protein sequence ID" value="SBAD_0000232201-mRNA-1"/>
    <property type="gene ID" value="SBAD_0000232201"/>
</dbReference>
<reference evidence="3" key="1">
    <citation type="submission" date="2016-06" db="UniProtKB">
        <authorList>
            <consortium name="WormBaseParasite"/>
        </authorList>
    </citation>
    <scope>IDENTIFICATION</scope>
</reference>
<dbReference type="OrthoDB" id="122464at2759"/>
<proteinExistence type="predicted"/>
<evidence type="ECO:0000313" key="3">
    <source>
        <dbReference type="WBParaSite" id="SBAD_0000232201-mRNA-1"/>
    </source>
</evidence>
<accession>A0A183IF23</accession>
<dbReference type="EMBL" id="UZAM01007133">
    <property type="protein sequence ID" value="VDO96923.1"/>
    <property type="molecule type" value="Genomic_DNA"/>
</dbReference>
<name>A0A183IF23_9BILA</name>
<dbReference type="Pfam" id="PF10238">
    <property type="entry name" value="Eapp_C"/>
    <property type="match status" value="1"/>
</dbReference>